<organism evidence="7 8">
    <name type="scientific">Porphyromonas canoris</name>
    <dbReference type="NCBI Taxonomy" id="36875"/>
    <lineage>
        <taxon>Bacteria</taxon>
        <taxon>Pseudomonadati</taxon>
        <taxon>Bacteroidota</taxon>
        <taxon>Bacteroidia</taxon>
        <taxon>Bacteroidales</taxon>
        <taxon>Porphyromonadaceae</taxon>
        <taxon>Porphyromonas</taxon>
    </lineage>
</organism>
<protein>
    <recommendedName>
        <fullName evidence="6">NusB/RsmB/TIM44 domain-containing protein</fullName>
    </recommendedName>
</protein>
<dbReference type="PANTHER" id="PTHR11078:SF3">
    <property type="entry name" value="ANTITERMINATION NUSB DOMAIN-CONTAINING PROTEIN"/>
    <property type="match status" value="1"/>
</dbReference>
<evidence type="ECO:0000256" key="1">
    <source>
        <dbReference type="ARBA" id="ARBA00005952"/>
    </source>
</evidence>
<name>A0ABR4XL13_9PORP</name>
<dbReference type="EMBL" id="JQZV01000009">
    <property type="protein sequence ID" value="KGN92541.1"/>
    <property type="molecule type" value="Genomic_DNA"/>
</dbReference>
<gene>
    <name evidence="7" type="ORF">HQ43_04640</name>
</gene>
<comment type="similarity">
    <text evidence="1">Belongs to the NusB family.</text>
</comment>
<dbReference type="Pfam" id="PF01029">
    <property type="entry name" value="NusB"/>
    <property type="match status" value="1"/>
</dbReference>
<dbReference type="RefSeq" id="WP_036790267.1">
    <property type="nucleotide sequence ID" value="NZ_JQZV01000009.1"/>
</dbReference>
<keyword evidence="5" id="KW-0804">Transcription</keyword>
<evidence type="ECO:0000313" key="8">
    <source>
        <dbReference type="Proteomes" id="UP000030101"/>
    </source>
</evidence>
<evidence type="ECO:0000256" key="5">
    <source>
        <dbReference type="ARBA" id="ARBA00023163"/>
    </source>
</evidence>
<keyword evidence="3" id="KW-0694">RNA-binding</keyword>
<dbReference type="Proteomes" id="UP000030101">
    <property type="component" value="Unassembled WGS sequence"/>
</dbReference>
<keyword evidence="8" id="KW-1185">Reference proteome</keyword>
<evidence type="ECO:0000256" key="2">
    <source>
        <dbReference type="ARBA" id="ARBA00022814"/>
    </source>
</evidence>
<dbReference type="SUPFAM" id="SSF48013">
    <property type="entry name" value="NusB-like"/>
    <property type="match status" value="1"/>
</dbReference>
<evidence type="ECO:0000256" key="4">
    <source>
        <dbReference type="ARBA" id="ARBA00023015"/>
    </source>
</evidence>
<keyword evidence="2" id="KW-0889">Transcription antitermination</keyword>
<accession>A0ABR4XL13</accession>
<comment type="caution">
    <text evidence="7">The sequence shown here is derived from an EMBL/GenBank/DDBJ whole genome shotgun (WGS) entry which is preliminary data.</text>
</comment>
<dbReference type="InterPro" id="IPR006027">
    <property type="entry name" value="NusB_RsmB_TIM44"/>
</dbReference>
<feature type="domain" description="NusB/RsmB/TIM44" evidence="6">
    <location>
        <begin position="191"/>
        <end position="294"/>
    </location>
</feature>
<sequence length="307" mass="35852">MINRTLIRIKALQILYSFYLSGGTKASVASNNLTMALDKSYHLYKLMVLVPYYVKVKAERRKEIELEKRSSDMELVKKLDIIIASPYVAILEADPDFIAECETLIPAREEFTDYFSNILSFLLREEEEDSMPLPAEDFDSHKEFWKRIYKRFILDNDEWFAILQDSSIFWNDDIEIVMSFVLKVVNGMKEDTALSRLLRPQYNGNEEREFGTQLVSQAILNEEEYRALISKYFRNWDKERVAEIEYLILQLAITEAIHFPTIATSVTMNEYLNLVKYYSNPNNTNYINGILHQAIMDLKAEGRILGA</sequence>
<dbReference type="InterPro" id="IPR011605">
    <property type="entry name" value="NusB_fam"/>
</dbReference>
<evidence type="ECO:0000256" key="3">
    <source>
        <dbReference type="ARBA" id="ARBA00022884"/>
    </source>
</evidence>
<proteinExistence type="inferred from homology"/>
<dbReference type="PANTHER" id="PTHR11078">
    <property type="entry name" value="N UTILIZATION SUBSTANCE PROTEIN B-RELATED"/>
    <property type="match status" value="1"/>
</dbReference>
<reference evidence="7 8" key="1">
    <citation type="submission" date="2014-08" db="EMBL/GenBank/DDBJ databases">
        <title>Porphyromonas canoris strain:OH2762 Genome sequencing.</title>
        <authorList>
            <person name="Wallis C."/>
            <person name="Deusch O."/>
            <person name="O'Flynn C."/>
            <person name="Davis I."/>
            <person name="Jospin G."/>
            <person name="Darling A.E."/>
            <person name="Coil D.A."/>
            <person name="Alexiev A."/>
            <person name="Horsfall A."/>
            <person name="Kirkwood N."/>
            <person name="Harris S."/>
            <person name="Eisen J.A."/>
        </authorList>
    </citation>
    <scope>NUCLEOTIDE SEQUENCE [LARGE SCALE GENOMIC DNA]</scope>
    <source>
        <strain evidence="8">COT-108 OH2762</strain>
    </source>
</reference>
<evidence type="ECO:0000259" key="6">
    <source>
        <dbReference type="Pfam" id="PF01029"/>
    </source>
</evidence>
<dbReference type="Gene3D" id="1.10.940.10">
    <property type="entry name" value="NusB-like"/>
    <property type="match status" value="1"/>
</dbReference>
<evidence type="ECO:0000313" key="7">
    <source>
        <dbReference type="EMBL" id="KGN92541.1"/>
    </source>
</evidence>
<dbReference type="InterPro" id="IPR035926">
    <property type="entry name" value="NusB-like_sf"/>
</dbReference>
<keyword evidence="4" id="KW-0805">Transcription regulation</keyword>